<dbReference type="Proteomes" id="UP000053647">
    <property type="component" value="Unassembled WGS sequence"/>
</dbReference>
<keyword evidence="1" id="KW-0732">Signal</keyword>
<keyword evidence="3" id="KW-1185">Reference proteome</keyword>
<organism evidence="2 3">
    <name type="scientific">Paxillus involutus ATCC 200175</name>
    <dbReference type="NCBI Taxonomy" id="664439"/>
    <lineage>
        <taxon>Eukaryota</taxon>
        <taxon>Fungi</taxon>
        <taxon>Dikarya</taxon>
        <taxon>Basidiomycota</taxon>
        <taxon>Agaricomycotina</taxon>
        <taxon>Agaricomycetes</taxon>
        <taxon>Agaricomycetidae</taxon>
        <taxon>Boletales</taxon>
        <taxon>Paxilineae</taxon>
        <taxon>Paxillaceae</taxon>
        <taxon>Paxillus</taxon>
    </lineage>
</organism>
<dbReference type="AlphaFoldDB" id="A0A0C9T098"/>
<feature type="chain" id="PRO_5002203381" evidence="1">
    <location>
        <begin position="20"/>
        <end position="528"/>
    </location>
</feature>
<sequence>TMASHRAQLIFRLLPNALAFGYADIDPEREPLKNLDTDLPVDLPDTLHKLFIAGGGIEQSASRERTLAFLRAAWDQPRQHAPEEEWIEGLTNHLETIVNLRIDHVRKWLTVNLSRFQAGHASIEALRRTFENAIVNLKGNVQLCKLQCAACQLLCIRSRLHDGPHHCQTDHLCVHECNFCMELSGERKQCTMTAGHAGKHICVVTEHLCGKPCKFMGRHGCLDSCVKAIDHPDEEHICAAPVHACGKPCDLSGVKLIDGSMYSCPGSCRFASDVDHCRHECDARFCSVPCQLCKRLCSDQAHIHGLEPNAIHLCGQEHRCSAVCSAPGICEIETAPRPIEATFTGKNKTFQYSKVRTVAKRLRCIKPIAPGATKHTGSHNHSLDKKVVHFCENRCDGCGYFCTLPLGHPQQEHETGHGSMSRTRWSVGGPDDVTLEIGRKFSTNDDGVPTMCNLVCQEMGRHVHVDYCRAYYEAACTGNDELQHLTKRMQPNPDRPKDVLTHNLFWKRSGFRDPYSQEEQANFAKWCA</sequence>
<accession>A0A0C9T098</accession>
<evidence type="ECO:0000313" key="2">
    <source>
        <dbReference type="EMBL" id="KIJ04868.1"/>
    </source>
</evidence>
<feature type="non-terminal residue" evidence="2">
    <location>
        <position position="1"/>
    </location>
</feature>
<evidence type="ECO:0000256" key="1">
    <source>
        <dbReference type="SAM" id="SignalP"/>
    </source>
</evidence>
<reference evidence="2 3" key="1">
    <citation type="submission" date="2014-06" db="EMBL/GenBank/DDBJ databases">
        <authorList>
            <consortium name="DOE Joint Genome Institute"/>
            <person name="Kuo A."/>
            <person name="Kohler A."/>
            <person name="Nagy L.G."/>
            <person name="Floudas D."/>
            <person name="Copeland A."/>
            <person name="Barry K.W."/>
            <person name="Cichocki N."/>
            <person name="Veneault-Fourrey C."/>
            <person name="LaButti K."/>
            <person name="Lindquist E.A."/>
            <person name="Lipzen A."/>
            <person name="Lundell T."/>
            <person name="Morin E."/>
            <person name="Murat C."/>
            <person name="Sun H."/>
            <person name="Tunlid A."/>
            <person name="Henrissat B."/>
            <person name="Grigoriev I.V."/>
            <person name="Hibbett D.S."/>
            <person name="Martin F."/>
            <person name="Nordberg H.P."/>
            <person name="Cantor M.N."/>
            <person name="Hua S.X."/>
        </authorList>
    </citation>
    <scope>NUCLEOTIDE SEQUENCE [LARGE SCALE GENOMIC DNA]</scope>
    <source>
        <strain evidence="2 3">ATCC 200175</strain>
    </source>
</reference>
<evidence type="ECO:0000313" key="3">
    <source>
        <dbReference type="Proteomes" id="UP000053647"/>
    </source>
</evidence>
<gene>
    <name evidence="2" type="ORF">PAXINDRAFT_94198</name>
</gene>
<reference evidence="3" key="2">
    <citation type="submission" date="2015-01" db="EMBL/GenBank/DDBJ databases">
        <title>Evolutionary Origins and Diversification of the Mycorrhizal Mutualists.</title>
        <authorList>
            <consortium name="DOE Joint Genome Institute"/>
            <consortium name="Mycorrhizal Genomics Consortium"/>
            <person name="Kohler A."/>
            <person name="Kuo A."/>
            <person name="Nagy L.G."/>
            <person name="Floudas D."/>
            <person name="Copeland A."/>
            <person name="Barry K.W."/>
            <person name="Cichocki N."/>
            <person name="Veneault-Fourrey C."/>
            <person name="LaButti K."/>
            <person name="Lindquist E.A."/>
            <person name="Lipzen A."/>
            <person name="Lundell T."/>
            <person name="Morin E."/>
            <person name="Murat C."/>
            <person name="Riley R."/>
            <person name="Ohm R."/>
            <person name="Sun H."/>
            <person name="Tunlid A."/>
            <person name="Henrissat B."/>
            <person name="Grigoriev I.V."/>
            <person name="Hibbett D.S."/>
            <person name="Martin F."/>
        </authorList>
    </citation>
    <scope>NUCLEOTIDE SEQUENCE [LARGE SCALE GENOMIC DNA]</scope>
    <source>
        <strain evidence="3">ATCC 200175</strain>
    </source>
</reference>
<name>A0A0C9T098_PAXIN</name>
<protein>
    <submittedName>
        <fullName evidence="2">Uncharacterized protein</fullName>
    </submittedName>
</protein>
<dbReference type="OrthoDB" id="2343366at2759"/>
<feature type="signal peptide" evidence="1">
    <location>
        <begin position="1"/>
        <end position="19"/>
    </location>
</feature>
<dbReference type="EMBL" id="KN821444">
    <property type="protein sequence ID" value="KIJ04868.1"/>
    <property type="molecule type" value="Genomic_DNA"/>
</dbReference>
<proteinExistence type="predicted"/>
<dbReference type="HOGENOM" id="CLU_580279_0_0_1"/>